<dbReference type="InParanoid" id="A0A1B7MI94"/>
<dbReference type="Proteomes" id="UP000092154">
    <property type="component" value="Unassembled WGS sequence"/>
</dbReference>
<gene>
    <name evidence="1" type="ORF">K503DRAFT_776773</name>
</gene>
<evidence type="ECO:0000313" key="1">
    <source>
        <dbReference type="EMBL" id="OAX32331.1"/>
    </source>
</evidence>
<dbReference type="AlphaFoldDB" id="A0A1B7MI94"/>
<dbReference type="EMBL" id="KV449043">
    <property type="protein sequence ID" value="OAX32331.1"/>
    <property type="molecule type" value="Genomic_DNA"/>
</dbReference>
<evidence type="ECO:0000313" key="2">
    <source>
        <dbReference type="Proteomes" id="UP000092154"/>
    </source>
</evidence>
<accession>A0A1B7MI94</accession>
<organism evidence="1 2">
    <name type="scientific">Rhizopogon vinicolor AM-OR11-026</name>
    <dbReference type="NCBI Taxonomy" id="1314800"/>
    <lineage>
        <taxon>Eukaryota</taxon>
        <taxon>Fungi</taxon>
        <taxon>Dikarya</taxon>
        <taxon>Basidiomycota</taxon>
        <taxon>Agaricomycotina</taxon>
        <taxon>Agaricomycetes</taxon>
        <taxon>Agaricomycetidae</taxon>
        <taxon>Boletales</taxon>
        <taxon>Suillineae</taxon>
        <taxon>Rhizopogonaceae</taxon>
        <taxon>Rhizopogon</taxon>
    </lineage>
</organism>
<protein>
    <submittedName>
        <fullName evidence="1">Uncharacterized protein</fullName>
    </submittedName>
</protein>
<keyword evidence="2" id="KW-1185">Reference proteome</keyword>
<sequence>MYYSARLWFPHTVSIISYNLRALRTLKAPAMVTRDWWRTQMEVNTISFYENRCNQGIVERWFQHSDPGQVLTQKPQAGDDRDTKQLLAADQRALLPPPDSQRCCAVSI</sequence>
<reference evidence="1 2" key="1">
    <citation type="submission" date="2016-06" db="EMBL/GenBank/DDBJ databases">
        <title>Comparative genomics of the ectomycorrhizal sister species Rhizopogon vinicolor and Rhizopogon vesiculosus (Basidiomycota: Boletales) reveals a divergence of the mating type B locus.</title>
        <authorList>
            <consortium name="DOE Joint Genome Institute"/>
            <person name="Mujic A.B."/>
            <person name="Kuo A."/>
            <person name="Tritt A."/>
            <person name="Lipzen A."/>
            <person name="Chen C."/>
            <person name="Johnson J."/>
            <person name="Sharma A."/>
            <person name="Barry K."/>
            <person name="Grigoriev I.V."/>
            <person name="Spatafora J.W."/>
        </authorList>
    </citation>
    <scope>NUCLEOTIDE SEQUENCE [LARGE SCALE GENOMIC DNA]</scope>
    <source>
        <strain evidence="1 2">AM-OR11-026</strain>
    </source>
</reference>
<proteinExistence type="predicted"/>
<name>A0A1B7MI94_9AGAM</name>